<name>A0AAN7UMA0_9PEZI</name>
<protein>
    <submittedName>
        <fullName evidence="1">Uncharacterized protein</fullName>
    </submittedName>
</protein>
<dbReference type="AlphaFoldDB" id="A0AAN7UMA0"/>
<evidence type="ECO:0000313" key="1">
    <source>
        <dbReference type="EMBL" id="KAK5635415.1"/>
    </source>
</evidence>
<sequence>MELSRDRFVILRKRCLTVGMHPKDGTQRVALSFVNIVESNLCFSAPVSNEGQSRRRSQLTQIHLSPREQRLGIQGYQEEVERAGSLGHLGVRGHHCAETGCGGKLLEDNAEVGLVRCRSCVF</sequence>
<proteinExistence type="predicted"/>
<gene>
    <name evidence="1" type="ORF">RRF57_011127</name>
</gene>
<evidence type="ECO:0000313" key="2">
    <source>
        <dbReference type="Proteomes" id="UP001305414"/>
    </source>
</evidence>
<reference evidence="1 2" key="1">
    <citation type="submission" date="2023-10" db="EMBL/GenBank/DDBJ databases">
        <title>Draft genome sequence of Xylaria bambusicola isolate GMP-LS, the root and basal stem rot pathogen of sugarcane in Indonesia.</title>
        <authorList>
            <person name="Selvaraj P."/>
            <person name="Muralishankar V."/>
            <person name="Muruganantham S."/>
            <person name="Sp S."/>
            <person name="Haryani S."/>
            <person name="Lau K.J.X."/>
            <person name="Naqvi N.I."/>
        </authorList>
    </citation>
    <scope>NUCLEOTIDE SEQUENCE [LARGE SCALE GENOMIC DNA]</scope>
    <source>
        <strain evidence="1">GMP-LS</strain>
    </source>
</reference>
<comment type="caution">
    <text evidence="1">The sequence shown here is derived from an EMBL/GenBank/DDBJ whole genome shotgun (WGS) entry which is preliminary data.</text>
</comment>
<accession>A0AAN7UMA0</accession>
<dbReference type="Proteomes" id="UP001305414">
    <property type="component" value="Unassembled WGS sequence"/>
</dbReference>
<organism evidence="1 2">
    <name type="scientific">Xylaria bambusicola</name>
    <dbReference type="NCBI Taxonomy" id="326684"/>
    <lineage>
        <taxon>Eukaryota</taxon>
        <taxon>Fungi</taxon>
        <taxon>Dikarya</taxon>
        <taxon>Ascomycota</taxon>
        <taxon>Pezizomycotina</taxon>
        <taxon>Sordariomycetes</taxon>
        <taxon>Xylariomycetidae</taxon>
        <taxon>Xylariales</taxon>
        <taxon>Xylariaceae</taxon>
        <taxon>Xylaria</taxon>
    </lineage>
</organism>
<dbReference type="EMBL" id="JAWHQM010000052">
    <property type="protein sequence ID" value="KAK5635415.1"/>
    <property type="molecule type" value="Genomic_DNA"/>
</dbReference>
<keyword evidence="2" id="KW-1185">Reference proteome</keyword>